<accession>A0ABD0UQZ1</accession>
<dbReference type="PANTHER" id="PTHR31225:SF93">
    <property type="entry name" value="ALPHA-HUMULENE_(-)-(E)-BETA-CARYOPHYLLENE SYNTHASE"/>
    <property type="match status" value="1"/>
</dbReference>
<feature type="domain" description="Terpene synthase N-terminal" evidence="4">
    <location>
        <begin position="21"/>
        <end position="180"/>
    </location>
</feature>
<protein>
    <submittedName>
        <fullName evidence="6">Uncharacterized protein</fullName>
    </submittedName>
</protein>
<dbReference type="GO" id="GO:0010333">
    <property type="term" value="F:terpene synthase activity"/>
    <property type="evidence" value="ECO:0007669"/>
    <property type="project" value="UniProtKB-ARBA"/>
</dbReference>
<dbReference type="Gene3D" id="1.50.10.130">
    <property type="entry name" value="Terpene synthase, N-terminal domain"/>
    <property type="match status" value="2"/>
</dbReference>
<dbReference type="SUPFAM" id="SSF48239">
    <property type="entry name" value="Terpenoid cyclases/Protein prenyltransferases"/>
    <property type="match status" value="2"/>
</dbReference>
<dbReference type="PANTHER" id="PTHR31225">
    <property type="entry name" value="OS04G0344100 PROTEIN-RELATED"/>
    <property type="match status" value="1"/>
</dbReference>
<evidence type="ECO:0000313" key="6">
    <source>
        <dbReference type="EMBL" id="KAL0915287.1"/>
    </source>
</evidence>
<dbReference type="InterPro" id="IPR034741">
    <property type="entry name" value="Terpene_cyclase-like_1_C"/>
</dbReference>
<dbReference type="InterPro" id="IPR050148">
    <property type="entry name" value="Terpene_synthase-like"/>
</dbReference>
<evidence type="ECO:0000259" key="4">
    <source>
        <dbReference type="Pfam" id="PF01397"/>
    </source>
</evidence>
<feature type="domain" description="Terpene synthase metal-binding" evidence="5">
    <location>
        <begin position="793"/>
        <end position="1031"/>
    </location>
</feature>
<keyword evidence="7" id="KW-1185">Reference proteome</keyword>
<dbReference type="Pfam" id="PF01397">
    <property type="entry name" value="Terpene_synth"/>
    <property type="match status" value="2"/>
</dbReference>
<dbReference type="SFLD" id="SFLDG01019">
    <property type="entry name" value="Terpene_Cyclase_Like_1_C_Termi"/>
    <property type="match status" value="2"/>
</dbReference>
<dbReference type="AlphaFoldDB" id="A0ABD0UQZ1"/>
<dbReference type="InterPro" id="IPR001906">
    <property type="entry name" value="Terpene_synth_N"/>
</dbReference>
<dbReference type="GO" id="GO:0008299">
    <property type="term" value="P:isoprenoid biosynthetic process"/>
    <property type="evidence" value="ECO:0007669"/>
    <property type="project" value="UniProtKB-ARBA"/>
</dbReference>
<dbReference type="FunFam" id="1.10.600.10:FF:000007">
    <property type="entry name" value="Isoprene synthase, chloroplastic"/>
    <property type="match status" value="2"/>
</dbReference>
<feature type="domain" description="Terpene synthase metal-binding" evidence="5">
    <location>
        <begin position="249"/>
        <end position="487"/>
    </location>
</feature>
<dbReference type="EMBL" id="JANQDX010000012">
    <property type="protein sequence ID" value="KAL0915287.1"/>
    <property type="molecule type" value="Genomic_DNA"/>
</dbReference>
<dbReference type="SFLD" id="SFLDS00005">
    <property type="entry name" value="Isoprenoid_Synthase_Type_I"/>
    <property type="match status" value="2"/>
</dbReference>
<dbReference type="Gene3D" id="1.10.600.10">
    <property type="entry name" value="Farnesyl Diphosphate Synthase"/>
    <property type="match status" value="2"/>
</dbReference>
<evidence type="ECO:0000256" key="1">
    <source>
        <dbReference type="ARBA" id="ARBA00022723"/>
    </source>
</evidence>
<dbReference type="SUPFAM" id="SSF48576">
    <property type="entry name" value="Terpenoid synthases"/>
    <property type="match status" value="2"/>
</dbReference>
<name>A0ABD0UQZ1_DENTH</name>
<dbReference type="InterPro" id="IPR005630">
    <property type="entry name" value="Terpene_synthase_metal-bd"/>
</dbReference>
<dbReference type="Pfam" id="PF03936">
    <property type="entry name" value="Terpene_synth_C"/>
    <property type="match status" value="2"/>
</dbReference>
<dbReference type="Proteomes" id="UP001552299">
    <property type="component" value="Unassembled WGS sequence"/>
</dbReference>
<dbReference type="CDD" id="cd00684">
    <property type="entry name" value="Terpene_cyclase_plant_C1"/>
    <property type="match status" value="2"/>
</dbReference>
<evidence type="ECO:0000313" key="7">
    <source>
        <dbReference type="Proteomes" id="UP001552299"/>
    </source>
</evidence>
<dbReference type="GO" id="GO:0046872">
    <property type="term" value="F:metal ion binding"/>
    <property type="evidence" value="ECO:0007669"/>
    <property type="project" value="UniProtKB-KW"/>
</dbReference>
<keyword evidence="1" id="KW-0479">Metal-binding</keyword>
<feature type="domain" description="Terpene synthase N-terminal" evidence="4">
    <location>
        <begin position="585"/>
        <end position="724"/>
    </location>
</feature>
<comment type="caution">
    <text evidence="6">The sequence shown here is derived from an EMBL/GenBank/DDBJ whole genome shotgun (WGS) entry which is preliminary data.</text>
</comment>
<dbReference type="InterPro" id="IPR036965">
    <property type="entry name" value="Terpene_synth_N_sf"/>
</dbReference>
<dbReference type="InterPro" id="IPR008949">
    <property type="entry name" value="Isoprenoid_synthase_dom_sf"/>
</dbReference>
<keyword evidence="3" id="KW-0456">Lyase</keyword>
<proteinExistence type="predicted"/>
<sequence length="1094" mass="130080">MEALSVPMTTSRQSADYHPTVWGDYFINYSSLQSNMSLAEQKEKNEALRMEMKKILINATDPLESLELIDSIQRLGVAYHFEKEINDILCRVQKINIIDDDLYAVALRFRLLRQQRYTISSVVFKRFLDDKGDFMACLCNNVKALLSLYESAYLGFPDEEILEKGKKFSRVHLKSLICKMEPSSALMVTSALELPLVRRPERLKARNYIEIYDKYKLCNQKLLDFAKFDFNILQAIHQEELRIISEWWKELGLFKDLPFVRDRIVESYFWMLTTYCEHYYSHARVIMTKLMALAVTTDDIYDIYGTLEELELFTNVIESWDLERVRTLPEYMQRCFLVIYNTFKELEDELAPEHNSFRVHYLRDELKRMAHAYLQETKWASECYIPKLEEYLKVTFITSGCIFITCASYVGMKEVISKDTFDWVVSLPEIIKSFCAIGRLMNDIGSYQNEQKRNHLASSVQCYIKEYGCSKMEASKKLKGMVEEHCKIINREFVYTKNIPLPLIRPILNLSRIYDFFYKDTIDRFTDASEFMKKSITEVLEIIKYRWNFRQLWDRRKFWMLSLQIDRQKFWRSKRQKIRWFYAVQKEKNEELRMEMKKTLINANDPLKSLELIDSIQRLGVAYHFEKEINDMLCRVQKTNTIDDDLYEVALHFRLLRLQRYNISSDVFNRFLDDKGDFMACLCNNGKALLSLYEYANLGFPDEEILEKAKNFSRVHLKSLICKMDPSSALMVTSALEFPLVRRPERLKARNYIEIYDKYKLCNQKLLDFANFDFNILQAIHQEELRIISEWWKELGLFKDLPFVRDRIVESYFWMLTTYCEHYYSHARVIMTKLMALAVTMDDIYDIYGTLEELELFTNVIESWDLERVRTLPEYMQRCFIVIYNTFKEIEDELAPEHNSFRVHYLRDELKRMAHAYLQETKWASECYIPKLEECLKVTFITSGCIFITCASYVGMKEVISKDTFDWVVSLPEIIKSFCAIGRLMNDIGSYQNEQKRNHLASSVQCYIKEYGCFEMEACKKLKGMVEEHCKIINREFVSTKNIPLPLIRPILNFSRIYDFFYKDTIDIFTDASEFMKKSITEVLVDPILIYRKD</sequence>
<organism evidence="6 7">
    <name type="scientific">Dendrobium thyrsiflorum</name>
    <name type="common">Pinecone-like raceme dendrobium</name>
    <name type="synonym">Orchid</name>
    <dbReference type="NCBI Taxonomy" id="117978"/>
    <lineage>
        <taxon>Eukaryota</taxon>
        <taxon>Viridiplantae</taxon>
        <taxon>Streptophyta</taxon>
        <taxon>Embryophyta</taxon>
        <taxon>Tracheophyta</taxon>
        <taxon>Spermatophyta</taxon>
        <taxon>Magnoliopsida</taxon>
        <taxon>Liliopsida</taxon>
        <taxon>Asparagales</taxon>
        <taxon>Orchidaceae</taxon>
        <taxon>Epidendroideae</taxon>
        <taxon>Malaxideae</taxon>
        <taxon>Dendrobiinae</taxon>
        <taxon>Dendrobium</taxon>
    </lineage>
</organism>
<evidence type="ECO:0000256" key="3">
    <source>
        <dbReference type="ARBA" id="ARBA00023239"/>
    </source>
</evidence>
<evidence type="ECO:0000256" key="2">
    <source>
        <dbReference type="ARBA" id="ARBA00022842"/>
    </source>
</evidence>
<keyword evidence="2" id="KW-0460">Magnesium</keyword>
<gene>
    <name evidence="6" type="ORF">M5K25_015692</name>
</gene>
<dbReference type="SFLD" id="SFLDG01014">
    <property type="entry name" value="Terpene_Cyclase_Like_1_N-term"/>
    <property type="match status" value="2"/>
</dbReference>
<dbReference type="InterPro" id="IPR008930">
    <property type="entry name" value="Terpenoid_cyclase/PrenylTrfase"/>
</dbReference>
<reference evidence="6 7" key="1">
    <citation type="journal article" date="2024" name="Plant Biotechnol. J.">
        <title>Dendrobium thyrsiflorum genome and its molecular insights into genes involved in important horticultural traits.</title>
        <authorList>
            <person name="Chen B."/>
            <person name="Wang J.Y."/>
            <person name="Zheng P.J."/>
            <person name="Li K.L."/>
            <person name="Liang Y.M."/>
            <person name="Chen X.F."/>
            <person name="Zhang C."/>
            <person name="Zhao X."/>
            <person name="He X."/>
            <person name="Zhang G.Q."/>
            <person name="Liu Z.J."/>
            <person name="Xu Q."/>
        </authorList>
    </citation>
    <scope>NUCLEOTIDE SEQUENCE [LARGE SCALE GENOMIC DNA]</scope>
    <source>
        <strain evidence="6">GZMU011</strain>
    </source>
</reference>
<evidence type="ECO:0000259" key="5">
    <source>
        <dbReference type="Pfam" id="PF03936"/>
    </source>
</evidence>
<dbReference type="InterPro" id="IPR044814">
    <property type="entry name" value="Terpene_cyclase_plant_C1"/>
</dbReference>